<dbReference type="GO" id="GO:0005524">
    <property type="term" value="F:ATP binding"/>
    <property type="evidence" value="ECO:0007669"/>
    <property type="project" value="UniProtKB-UniRule"/>
</dbReference>
<evidence type="ECO:0000256" key="2">
    <source>
        <dbReference type="ARBA" id="ARBA00022679"/>
    </source>
</evidence>
<dbReference type="PANTHER" id="PTHR24346:SF82">
    <property type="entry name" value="KP78A-RELATED"/>
    <property type="match status" value="1"/>
</dbReference>
<dbReference type="InterPro" id="IPR011009">
    <property type="entry name" value="Kinase-like_dom_sf"/>
</dbReference>
<evidence type="ECO:0000256" key="7">
    <source>
        <dbReference type="SAM" id="MobiDB-lite"/>
    </source>
</evidence>
<evidence type="ECO:0000313" key="9">
    <source>
        <dbReference type="EMBL" id="TNV86765.1"/>
    </source>
</evidence>
<dbReference type="SUPFAM" id="SSF56112">
    <property type="entry name" value="Protein kinase-like (PK-like)"/>
    <property type="match status" value="1"/>
</dbReference>
<name>A0A8J8T9M3_HALGN</name>
<evidence type="ECO:0000313" key="10">
    <source>
        <dbReference type="Proteomes" id="UP000785679"/>
    </source>
</evidence>
<dbReference type="GO" id="GO:0035556">
    <property type="term" value="P:intracellular signal transduction"/>
    <property type="evidence" value="ECO:0007669"/>
    <property type="project" value="TreeGrafter"/>
</dbReference>
<dbReference type="GO" id="GO:0005737">
    <property type="term" value="C:cytoplasm"/>
    <property type="evidence" value="ECO:0007669"/>
    <property type="project" value="TreeGrafter"/>
</dbReference>
<dbReference type="SMART" id="SM00220">
    <property type="entry name" value="S_TKc"/>
    <property type="match status" value="1"/>
</dbReference>
<keyword evidence="5 6" id="KW-0067">ATP-binding</keyword>
<dbReference type="PANTHER" id="PTHR24346">
    <property type="entry name" value="MAP/MICROTUBULE AFFINITY-REGULATING KINASE"/>
    <property type="match status" value="1"/>
</dbReference>
<feature type="region of interest" description="Disordered" evidence="7">
    <location>
        <begin position="1382"/>
        <end position="1434"/>
    </location>
</feature>
<feature type="compositionally biased region" description="Polar residues" evidence="7">
    <location>
        <begin position="609"/>
        <end position="642"/>
    </location>
</feature>
<dbReference type="FunFam" id="1.10.510.10:FF:000740">
    <property type="entry name" value="SNF1-related protein kinase, putative"/>
    <property type="match status" value="1"/>
</dbReference>
<feature type="compositionally biased region" description="Polar residues" evidence="7">
    <location>
        <begin position="1396"/>
        <end position="1421"/>
    </location>
</feature>
<gene>
    <name evidence="9" type="ORF">FGO68_gene6602</name>
</gene>
<dbReference type="PROSITE" id="PS00107">
    <property type="entry name" value="PROTEIN_KINASE_ATP"/>
    <property type="match status" value="1"/>
</dbReference>
<evidence type="ECO:0000256" key="3">
    <source>
        <dbReference type="ARBA" id="ARBA00022741"/>
    </source>
</evidence>
<keyword evidence="1" id="KW-0723">Serine/threonine-protein kinase</keyword>
<feature type="compositionally biased region" description="Basic and acidic residues" evidence="7">
    <location>
        <begin position="137"/>
        <end position="149"/>
    </location>
</feature>
<accession>A0A8J8T9M3</accession>
<dbReference type="PROSITE" id="PS50011">
    <property type="entry name" value="PROTEIN_KINASE_DOM"/>
    <property type="match status" value="1"/>
</dbReference>
<feature type="region of interest" description="Disordered" evidence="7">
    <location>
        <begin position="539"/>
        <end position="573"/>
    </location>
</feature>
<dbReference type="PROSITE" id="PS00108">
    <property type="entry name" value="PROTEIN_KINASE_ST"/>
    <property type="match status" value="1"/>
</dbReference>
<dbReference type="FunFam" id="3.30.200.20:FF:000003">
    <property type="entry name" value="Non-specific serine/threonine protein kinase"/>
    <property type="match status" value="1"/>
</dbReference>
<feature type="region of interest" description="Disordered" evidence="7">
    <location>
        <begin position="605"/>
        <end position="652"/>
    </location>
</feature>
<dbReference type="Pfam" id="PF00069">
    <property type="entry name" value="Pkinase"/>
    <property type="match status" value="1"/>
</dbReference>
<dbReference type="InterPro" id="IPR017441">
    <property type="entry name" value="Protein_kinase_ATP_BS"/>
</dbReference>
<dbReference type="Proteomes" id="UP000785679">
    <property type="component" value="Unassembled WGS sequence"/>
</dbReference>
<keyword evidence="10" id="KW-1185">Reference proteome</keyword>
<dbReference type="EMBL" id="RRYP01000849">
    <property type="protein sequence ID" value="TNV86765.1"/>
    <property type="molecule type" value="Genomic_DNA"/>
</dbReference>
<evidence type="ECO:0000256" key="5">
    <source>
        <dbReference type="ARBA" id="ARBA00022840"/>
    </source>
</evidence>
<evidence type="ECO:0000256" key="4">
    <source>
        <dbReference type="ARBA" id="ARBA00022777"/>
    </source>
</evidence>
<dbReference type="GO" id="GO:0004674">
    <property type="term" value="F:protein serine/threonine kinase activity"/>
    <property type="evidence" value="ECO:0007669"/>
    <property type="project" value="UniProtKB-KW"/>
</dbReference>
<comment type="caution">
    <text evidence="9">The sequence shown here is derived from an EMBL/GenBank/DDBJ whole genome shotgun (WGS) entry which is preliminary data.</text>
</comment>
<sequence>MKDSYHEDQVSMIEEEVAQSSANKHYKNSEEYFDLKKDGEESQQCVLDEYDPYNQNTLKQERHYYNETIKESLVDKTHINEVFNTSTVEDYPSRTQQKKQILSTDIEIQKLKEALLREDRDEELGASIEYQEQTLPSKDDEPPADKRDSVQSVAPLQPQEAQHRARKTIGNYSIEKSIGEGTFGKVKLGTHHLTGEKVAIKILEKDRITDVSDVERVAREIHILKLIRHPNIIQLYEIIETPKQLYLIMEYASGGELFDYIVANTRLKEDEACKFFQQINAGVEYIHQLNIVHRDLKPENLLLDHNKNIKIVDFGLSNTYSQGELLKTACGSPCYAAPEMIAGKKYLGANVDIWSCGVIMFALICGFLPFEDPDTSKLYKKILSGEFKIPSFVSKNATDLLQQILNTDPEKRYKITDIRSHPWFQLHQPMCMNKGLIVGYNQIPNEEPILDMLEEKGFQREYAIRCLDANKHNHVTTCYYLLLKRLEREGKIETSKYYQTAQTLYPKSLMGSKESAQFREEVRKAKTDGVQHRRLAESIEVQDRAKKVSTSRQNNNASDGEEDEALSNTDLDSNKVIYHNQMEGASPIKVEDESEDVSQLRIRNHRLSQDSQNSFKRLAQHSSSNQTQSQYRASSNKRQASNKPPFAVQGGVRYSMRGAQKLANGPMSLEPTTNDTQFNFYHHPQHNLVAKSSKHAYGCCPTSDSGISLVHFDEQSFIRNLLTNDRALHHQHTNSFHQSHDTLLPVSNATILGGYQQASAGSIKRRDSKTLQNANSNRVLTSANFQNSSSLGPLSQQQIATSSLKQRVSMYGGNAFSNGNNAARSPQVNKKFRRDYYLASSNTIQGNNNKVLTSSIQNMGNQSRGTLLSSKKQQHRSSQQQHPQAVVLKNFKRQKSPNQSILVNSSINNYSGIGSTHQSIVVQQNQYKIPGNPTPNIKQRGGISISKSNREHKLLTAAQNIYQTEQPEDSRRTVNPLHYSNTDMLYYQGQNHPYPQNYLNNSHARLNQHVQESNPNLNYSQGSINPSTSSANKIIIGGTGPTGLQLNILNSAAERQQIAPYSSHIQNAKAQKNLVKLKEVQQQQAYYAQGNVNSSMMLPHSSAGLEELNNSFLQGIDPNNQIGNYNSQLRMKQARSGQHHRVVKAAPISSVHMAKDIYRKGNAVSQSSTRTQNTHMNYMSALNQSIPQPQLVPTAQHQIAYRRPLEAARYNQQPILMSAAPTSSSSQQQNRQAFMRQSHYANQYQSQSVVPRMGSSSQTRAGGQQHLNLYLQDSSDTANSSQIMQHYQQQHQNRNEVSKKIISAKDESSVEKQYHQSATNLTDTKVGGSGAYNVPIQQQSSAKGKGESATSAEDAIRININNFNNYNINQIFVEGQQQQQQTGIKNRVDQRPSGDVVSQSFEKQQFLSNGQAVSLSAQNNPRMRKYKKPENADK</sequence>
<feature type="compositionally biased region" description="Polar residues" evidence="7">
    <location>
        <begin position="548"/>
        <end position="558"/>
    </location>
</feature>
<dbReference type="CDD" id="cd14335">
    <property type="entry name" value="UBA_SnRK1_plant"/>
    <property type="match status" value="1"/>
</dbReference>
<proteinExistence type="predicted"/>
<dbReference type="InterPro" id="IPR008271">
    <property type="entry name" value="Ser/Thr_kinase_AS"/>
</dbReference>
<keyword evidence="2" id="KW-0808">Transferase</keyword>
<evidence type="ECO:0000256" key="6">
    <source>
        <dbReference type="PROSITE-ProRule" id="PRU10141"/>
    </source>
</evidence>
<feature type="region of interest" description="Disordered" evidence="7">
    <location>
        <begin position="1315"/>
        <end position="1348"/>
    </location>
</feature>
<dbReference type="OrthoDB" id="193931at2759"/>
<feature type="region of interest" description="Disordered" evidence="7">
    <location>
        <begin position="860"/>
        <end position="883"/>
    </location>
</feature>
<feature type="domain" description="Protein kinase" evidence="8">
    <location>
        <begin position="172"/>
        <end position="424"/>
    </location>
</feature>
<feature type="region of interest" description="Disordered" evidence="7">
    <location>
        <begin position="128"/>
        <end position="166"/>
    </location>
</feature>
<dbReference type="CDD" id="cd14003">
    <property type="entry name" value="STKc_AMPK-like"/>
    <property type="match status" value="1"/>
</dbReference>
<reference evidence="9" key="1">
    <citation type="submission" date="2019-06" db="EMBL/GenBank/DDBJ databases">
        <authorList>
            <person name="Zheng W."/>
        </authorList>
    </citation>
    <scope>NUCLEOTIDE SEQUENCE</scope>
    <source>
        <strain evidence="9">QDHG01</strain>
    </source>
</reference>
<organism evidence="9 10">
    <name type="scientific">Halteria grandinella</name>
    <dbReference type="NCBI Taxonomy" id="5974"/>
    <lineage>
        <taxon>Eukaryota</taxon>
        <taxon>Sar</taxon>
        <taxon>Alveolata</taxon>
        <taxon>Ciliophora</taxon>
        <taxon>Intramacronucleata</taxon>
        <taxon>Spirotrichea</taxon>
        <taxon>Stichotrichia</taxon>
        <taxon>Sporadotrichida</taxon>
        <taxon>Halteriidae</taxon>
        <taxon>Halteria</taxon>
    </lineage>
</organism>
<dbReference type="Gene3D" id="1.10.510.10">
    <property type="entry name" value="Transferase(Phosphotransferase) domain 1"/>
    <property type="match status" value="1"/>
</dbReference>
<dbReference type="InterPro" id="IPR000719">
    <property type="entry name" value="Prot_kinase_dom"/>
</dbReference>
<keyword evidence="4" id="KW-0418">Kinase</keyword>
<feature type="binding site" evidence="6">
    <location>
        <position position="201"/>
    </location>
    <ligand>
        <name>ATP</name>
        <dbReference type="ChEBI" id="CHEBI:30616"/>
    </ligand>
</feature>
<evidence type="ECO:0000259" key="8">
    <source>
        <dbReference type="PROSITE" id="PS50011"/>
    </source>
</evidence>
<keyword evidence="3 6" id="KW-0547">Nucleotide-binding</keyword>
<evidence type="ECO:0000256" key="1">
    <source>
        <dbReference type="ARBA" id="ARBA00022527"/>
    </source>
</evidence>
<protein>
    <recommendedName>
        <fullName evidence="8">Protein kinase domain-containing protein</fullName>
    </recommendedName>
</protein>